<evidence type="ECO:0000256" key="1">
    <source>
        <dbReference type="ARBA" id="ARBA00009437"/>
    </source>
</evidence>
<dbReference type="Gene3D" id="3.40.190.10">
    <property type="entry name" value="Periplasmic binding protein-like II"/>
    <property type="match status" value="3"/>
</dbReference>
<evidence type="ECO:0000256" key="4">
    <source>
        <dbReference type="ARBA" id="ARBA00023163"/>
    </source>
</evidence>
<dbReference type="RefSeq" id="WP_208005875.1">
    <property type="nucleotide sequence ID" value="NZ_JAGDFX010000011.1"/>
</dbReference>
<evidence type="ECO:0000256" key="3">
    <source>
        <dbReference type="ARBA" id="ARBA00023125"/>
    </source>
</evidence>
<evidence type="ECO:0000259" key="5">
    <source>
        <dbReference type="PROSITE" id="PS50931"/>
    </source>
</evidence>
<keyword evidence="3" id="KW-0238">DNA-binding</keyword>
<dbReference type="InterPro" id="IPR036388">
    <property type="entry name" value="WH-like_DNA-bd_sf"/>
</dbReference>
<dbReference type="EMBL" id="JAGDFX010000011">
    <property type="protein sequence ID" value="MBO1519998.1"/>
    <property type="molecule type" value="Genomic_DNA"/>
</dbReference>
<dbReference type="PROSITE" id="PS50931">
    <property type="entry name" value="HTH_LYSR"/>
    <property type="match status" value="1"/>
</dbReference>
<dbReference type="Pfam" id="PF00126">
    <property type="entry name" value="HTH_1"/>
    <property type="match status" value="1"/>
</dbReference>
<dbReference type="Pfam" id="PF03466">
    <property type="entry name" value="LysR_substrate"/>
    <property type="match status" value="1"/>
</dbReference>
<dbReference type="PANTHER" id="PTHR30126">
    <property type="entry name" value="HTH-TYPE TRANSCRIPTIONAL REGULATOR"/>
    <property type="match status" value="1"/>
</dbReference>
<comment type="caution">
    <text evidence="6">The sequence shown here is derived from an EMBL/GenBank/DDBJ whole genome shotgun (WGS) entry which is preliminary data.</text>
</comment>
<name>A0ABS3NHE1_9GAMM</name>
<sequence>MNIETKWLEDFLSLAHTHSFSQSAKERHMTQPAFSRRIKALEAAVGCELIDRASMPVTLTAEGLLFQMTARNLVSQLSDSIHHLQSMKQQGVNTLNFAVSHTLSLSLFPTFLHSFQQALTGVNTRQLVANVDDCAHALKNGLCEFLLAFEEPTLSSEYFHHLELQTVQLVPVCRGDEEGRAIFDLDAADPVTVPYLGYPKDIFLGRCVEQLLRRRPRTVTLNQVFESPLADSLKIMAMQGIGIAWVPSFAIREELQQGLLVICGETSWQLPLTVCLYRSCSTLPSVAEDFWLVCKHKFSK</sequence>
<dbReference type="SUPFAM" id="SSF46785">
    <property type="entry name" value="Winged helix' DNA-binding domain"/>
    <property type="match status" value="1"/>
</dbReference>
<dbReference type="Gene3D" id="1.10.10.10">
    <property type="entry name" value="Winged helix-like DNA-binding domain superfamily/Winged helix DNA-binding domain"/>
    <property type="match status" value="1"/>
</dbReference>
<keyword evidence="7" id="KW-1185">Reference proteome</keyword>
<comment type="similarity">
    <text evidence="1">Belongs to the LysR transcriptional regulatory family.</text>
</comment>
<dbReference type="SUPFAM" id="SSF53850">
    <property type="entry name" value="Periplasmic binding protein-like II"/>
    <property type="match status" value="1"/>
</dbReference>
<evidence type="ECO:0000256" key="2">
    <source>
        <dbReference type="ARBA" id="ARBA00023015"/>
    </source>
</evidence>
<keyword evidence="2" id="KW-0805">Transcription regulation</keyword>
<protein>
    <submittedName>
        <fullName evidence="6">LysR family transcriptional regulator</fullName>
    </submittedName>
</protein>
<evidence type="ECO:0000313" key="6">
    <source>
        <dbReference type="EMBL" id="MBO1519998.1"/>
    </source>
</evidence>
<dbReference type="CDD" id="cd05466">
    <property type="entry name" value="PBP2_LTTR_substrate"/>
    <property type="match status" value="1"/>
</dbReference>
<dbReference type="Proteomes" id="UP000664882">
    <property type="component" value="Unassembled WGS sequence"/>
</dbReference>
<feature type="domain" description="HTH lysR-type" evidence="5">
    <location>
        <begin position="3"/>
        <end position="60"/>
    </location>
</feature>
<organism evidence="6 7">
    <name type="scientific">Oceanisphaera pacifica</name>
    <dbReference type="NCBI Taxonomy" id="2818389"/>
    <lineage>
        <taxon>Bacteria</taxon>
        <taxon>Pseudomonadati</taxon>
        <taxon>Pseudomonadota</taxon>
        <taxon>Gammaproteobacteria</taxon>
        <taxon>Aeromonadales</taxon>
        <taxon>Aeromonadaceae</taxon>
        <taxon>Oceanisphaera</taxon>
    </lineage>
</organism>
<reference evidence="6 7" key="1">
    <citation type="submission" date="2021-03" db="EMBL/GenBank/DDBJ databases">
        <title>Oceanisphaera sp. nov., isolated from the intestine.</title>
        <authorList>
            <person name="Zhao L.-H."/>
            <person name="Shi L.-F."/>
        </authorList>
    </citation>
    <scope>NUCLEOTIDE SEQUENCE [LARGE SCALE GENOMIC DNA]</scope>
    <source>
        <strain evidence="6 7">DM8</strain>
    </source>
</reference>
<keyword evidence="4" id="KW-0804">Transcription</keyword>
<dbReference type="InterPro" id="IPR005119">
    <property type="entry name" value="LysR_subst-bd"/>
</dbReference>
<gene>
    <name evidence="6" type="ORF">J3U76_10225</name>
</gene>
<proteinExistence type="inferred from homology"/>
<dbReference type="PANTHER" id="PTHR30126:SF2">
    <property type="entry name" value="HTH-TYPE TRANSCRIPTIONAL REGULATOR YJIE"/>
    <property type="match status" value="1"/>
</dbReference>
<accession>A0ABS3NHE1</accession>
<dbReference type="PRINTS" id="PR00039">
    <property type="entry name" value="HTHLYSR"/>
</dbReference>
<evidence type="ECO:0000313" key="7">
    <source>
        <dbReference type="Proteomes" id="UP000664882"/>
    </source>
</evidence>
<dbReference type="InterPro" id="IPR036390">
    <property type="entry name" value="WH_DNA-bd_sf"/>
</dbReference>
<dbReference type="InterPro" id="IPR000847">
    <property type="entry name" value="LysR_HTH_N"/>
</dbReference>